<protein>
    <submittedName>
        <fullName evidence="4">Myb-like DNA-binding domain containing protein</fullName>
    </submittedName>
</protein>
<name>A2FGJ8_TRIV3</name>
<dbReference type="VEuPathDB" id="TrichDB:TVAG_114750"/>
<feature type="region of interest" description="Disordered" evidence="1">
    <location>
        <begin position="73"/>
        <end position="95"/>
    </location>
</feature>
<dbReference type="InParanoid" id="A2FGJ8"/>
<evidence type="ECO:0000313" key="5">
    <source>
        <dbReference type="Proteomes" id="UP000001542"/>
    </source>
</evidence>
<evidence type="ECO:0000259" key="2">
    <source>
        <dbReference type="PROSITE" id="PS50090"/>
    </source>
</evidence>
<evidence type="ECO:0000313" key="4">
    <source>
        <dbReference type="EMBL" id="EAX95964.1"/>
    </source>
</evidence>
<dbReference type="AlphaFoldDB" id="A2FGJ8"/>
<dbReference type="SMART" id="SM00717">
    <property type="entry name" value="SANT"/>
    <property type="match status" value="1"/>
</dbReference>
<dbReference type="PROSITE" id="PS50090">
    <property type="entry name" value="MYB_LIKE"/>
    <property type="match status" value="1"/>
</dbReference>
<sequence length="122" mass="14827">MEEIGENHSQRSIIDRYKAFLTQKRSEWTREEDKALMEACRNFKGRWSLIAKFFDDRSGDQVKIRYHQLSQDQIKKKRQQRAEQKNKNKTAVTKKKETTIDENEIWDIINKDFENHFNDIFD</sequence>
<reference evidence="4" key="1">
    <citation type="submission" date="2006-10" db="EMBL/GenBank/DDBJ databases">
        <authorList>
            <person name="Amadeo P."/>
            <person name="Zhao Q."/>
            <person name="Wortman J."/>
            <person name="Fraser-Liggett C."/>
            <person name="Carlton J."/>
        </authorList>
    </citation>
    <scope>NUCLEOTIDE SEQUENCE</scope>
    <source>
        <strain evidence="4">G3</strain>
    </source>
</reference>
<dbReference type="Pfam" id="PF00249">
    <property type="entry name" value="Myb_DNA-binding"/>
    <property type="match status" value="1"/>
</dbReference>
<evidence type="ECO:0000259" key="3">
    <source>
        <dbReference type="PROSITE" id="PS51294"/>
    </source>
</evidence>
<dbReference type="InterPro" id="IPR050560">
    <property type="entry name" value="MYB_TF"/>
</dbReference>
<dbReference type="GO" id="GO:0000978">
    <property type="term" value="F:RNA polymerase II cis-regulatory region sequence-specific DNA binding"/>
    <property type="evidence" value="ECO:0000318"/>
    <property type="project" value="GO_Central"/>
</dbReference>
<keyword evidence="4" id="KW-0238">DNA-binding</keyword>
<dbReference type="GO" id="GO:0005634">
    <property type="term" value="C:nucleus"/>
    <property type="evidence" value="ECO:0000318"/>
    <property type="project" value="GO_Central"/>
</dbReference>
<keyword evidence="5" id="KW-1185">Reference proteome</keyword>
<organism evidence="4 5">
    <name type="scientific">Trichomonas vaginalis (strain ATCC PRA-98 / G3)</name>
    <dbReference type="NCBI Taxonomy" id="412133"/>
    <lineage>
        <taxon>Eukaryota</taxon>
        <taxon>Metamonada</taxon>
        <taxon>Parabasalia</taxon>
        <taxon>Trichomonadida</taxon>
        <taxon>Trichomonadidae</taxon>
        <taxon>Trichomonas</taxon>
    </lineage>
</organism>
<dbReference type="PANTHER" id="PTHR45614">
    <property type="entry name" value="MYB PROTEIN-RELATED"/>
    <property type="match status" value="1"/>
</dbReference>
<feature type="domain" description="Myb-like" evidence="2">
    <location>
        <begin position="24"/>
        <end position="70"/>
    </location>
</feature>
<dbReference type="GO" id="GO:0006355">
    <property type="term" value="P:regulation of DNA-templated transcription"/>
    <property type="evidence" value="ECO:0000318"/>
    <property type="project" value="GO_Central"/>
</dbReference>
<dbReference type="PROSITE" id="PS51294">
    <property type="entry name" value="HTH_MYB"/>
    <property type="match status" value="1"/>
</dbReference>
<feature type="domain" description="HTH myb-type" evidence="3">
    <location>
        <begin position="24"/>
        <end position="74"/>
    </location>
</feature>
<dbReference type="SMR" id="A2FGJ8"/>
<dbReference type="InterPro" id="IPR017930">
    <property type="entry name" value="Myb_dom"/>
</dbReference>
<dbReference type="KEGG" id="tva:4753729"/>
<dbReference type="GO" id="GO:0000981">
    <property type="term" value="F:DNA-binding transcription factor activity, RNA polymerase II-specific"/>
    <property type="evidence" value="ECO:0000318"/>
    <property type="project" value="GO_Central"/>
</dbReference>
<proteinExistence type="predicted"/>
<reference evidence="4" key="2">
    <citation type="journal article" date="2007" name="Science">
        <title>Draft genome sequence of the sexually transmitted pathogen Trichomonas vaginalis.</title>
        <authorList>
            <person name="Carlton J.M."/>
            <person name="Hirt R.P."/>
            <person name="Silva J.C."/>
            <person name="Delcher A.L."/>
            <person name="Schatz M."/>
            <person name="Zhao Q."/>
            <person name="Wortman J.R."/>
            <person name="Bidwell S.L."/>
            <person name="Alsmark U.C.M."/>
            <person name="Besteiro S."/>
            <person name="Sicheritz-Ponten T."/>
            <person name="Noel C.J."/>
            <person name="Dacks J.B."/>
            <person name="Foster P.G."/>
            <person name="Simillion C."/>
            <person name="Van de Peer Y."/>
            <person name="Miranda-Saavedra D."/>
            <person name="Barton G.J."/>
            <person name="Westrop G.D."/>
            <person name="Mueller S."/>
            <person name="Dessi D."/>
            <person name="Fiori P.L."/>
            <person name="Ren Q."/>
            <person name="Paulsen I."/>
            <person name="Zhang H."/>
            <person name="Bastida-Corcuera F.D."/>
            <person name="Simoes-Barbosa A."/>
            <person name="Brown M.T."/>
            <person name="Hayes R.D."/>
            <person name="Mukherjee M."/>
            <person name="Okumura C.Y."/>
            <person name="Schneider R."/>
            <person name="Smith A.J."/>
            <person name="Vanacova S."/>
            <person name="Villalvazo M."/>
            <person name="Haas B.J."/>
            <person name="Pertea M."/>
            <person name="Feldblyum T.V."/>
            <person name="Utterback T.R."/>
            <person name="Shu C.L."/>
            <person name="Osoegawa K."/>
            <person name="de Jong P.J."/>
            <person name="Hrdy I."/>
            <person name="Horvathova L."/>
            <person name="Zubacova Z."/>
            <person name="Dolezal P."/>
            <person name="Malik S.B."/>
            <person name="Logsdon J.M. Jr."/>
            <person name="Henze K."/>
            <person name="Gupta A."/>
            <person name="Wang C.C."/>
            <person name="Dunne R.L."/>
            <person name="Upcroft J.A."/>
            <person name="Upcroft P."/>
            <person name="White O."/>
            <person name="Salzberg S.L."/>
            <person name="Tang P."/>
            <person name="Chiu C.-H."/>
            <person name="Lee Y.-S."/>
            <person name="Embley T.M."/>
            <person name="Coombs G.H."/>
            <person name="Mottram J.C."/>
            <person name="Tachezy J."/>
            <person name="Fraser-Liggett C.M."/>
            <person name="Johnson P.J."/>
        </authorList>
    </citation>
    <scope>NUCLEOTIDE SEQUENCE [LARGE SCALE GENOMIC DNA]</scope>
    <source>
        <strain evidence="4">G3</strain>
    </source>
</reference>
<dbReference type="RefSeq" id="XP_001308894.1">
    <property type="nucleotide sequence ID" value="XM_001308893.1"/>
</dbReference>
<dbReference type="SUPFAM" id="SSF46689">
    <property type="entry name" value="Homeodomain-like"/>
    <property type="match status" value="1"/>
</dbReference>
<dbReference type="PANTHER" id="PTHR45614:SF25">
    <property type="entry name" value="MYB PROTEIN"/>
    <property type="match status" value="1"/>
</dbReference>
<dbReference type="EMBL" id="DS113780">
    <property type="protein sequence ID" value="EAX95964.1"/>
    <property type="molecule type" value="Genomic_DNA"/>
</dbReference>
<dbReference type="InterPro" id="IPR001005">
    <property type="entry name" value="SANT/Myb"/>
</dbReference>
<dbReference type="OrthoDB" id="2143914at2759"/>
<dbReference type="CDD" id="cd00167">
    <property type="entry name" value="SANT"/>
    <property type="match status" value="1"/>
</dbReference>
<dbReference type="Gene3D" id="1.10.10.60">
    <property type="entry name" value="Homeodomain-like"/>
    <property type="match status" value="1"/>
</dbReference>
<dbReference type="InterPro" id="IPR009057">
    <property type="entry name" value="Homeodomain-like_sf"/>
</dbReference>
<gene>
    <name evidence="4" type="ORF">TVAG_114750</name>
</gene>
<evidence type="ECO:0000256" key="1">
    <source>
        <dbReference type="SAM" id="MobiDB-lite"/>
    </source>
</evidence>
<dbReference type="Proteomes" id="UP000001542">
    <property type="component" value="Unassembled WGS sequence"/>
</dbReference>
<dbReference type="VEuPathDB" id="TrichDB:TVAGG3_0037110"/>
<accession>A2FGJ8</accession>